<dbReference type="SUPFAM" id="SSF52540">
    <property type="entry name" value="P-loop containing nucleoside triphosphate hydrolases"/>
    <property type="match status" value="1"/>
</dbReference>
<dbReference type="PRINTS" id="PR00326">
    <property type="entry name" value="GTP1OBG"/>
</dbReference>
<comment type="similarity">
    <text evidence="1">Belongs to the TRAFAC class TrmE-Era-EngA-EngB-Septin-like GTPase superfamily. EngA (Der) GTPase family.</text>
</comment>
<dbReference type="GO" id="GO:0042254">
    <property type="term" value="P:ribosome biogenesis"/>
    <property type="evidence" value="ECO:0007669"/>
    <property type="project" value="UniProtKB-KW"/>
</dbReference>
<evidence type="ECO:0000256" key="2">
    <source>
        <dbReference type="ARBA" id="ARBA00020953"/>
    </source>
</evidence>
<dbReference type="Pfam" id="PF01926">
    <property type="entry name" value="MMR_HSR1"/>
    <property type="match status" value="1"/>
</dbReference>
<evidence type="ECO:0000256" key="6">
    <source>
        <dbReference type="ARBA" id="ARBA00023134"/>
    </source>
</evidence>
<dbReference type="FunFam" id="3.40.50.300:FF:000040">
    <property type="entry name" value="GTPase Der"/>
    <property type="match status" value="1"/>
</dbReference>
<proteinExistence type="inferred from homology"/>
<dbReference type="PANTHER" id="PTHR43834:SF6">
    <property type="entry name" value="GTPASE DER"/>
    <property type="match status" value="1"/>
</dbReference>
<dbReference type="InterPro" id="IPR015946">
    <property type="entry name" value="KH_dom-like_a/b"/>
</dbReference>
<dbReference type="PANTHER" id="PTHR43834">
    <property type="entry name" value="GTPASE DER"/>
    <property type="match status" value="1"/>
</dbReference>
<accession>A0A382AVT2</accession>
<evidence type="ECO:0000313" key="9">
    <source>
        <dbReference type="EMBL" id="SVB05680.1"/>
    </source>
</evidence>
<dbReference type="NCBIfam" id="TIGR00231">
    <property type="entry name" value="small_GTP"/>
    <property type="match status" value="1"/>
</dbReference>
<dbReference type="Pfam" id="PF14714">
    <property type="entry name" value="KH_dom-like"/>
    <property type="match status" value="1"/>
</dbReference>
<feature type="non-terminal residue" evidence="9">
    <location>
        <position position="1"/>
    </location>
</feature>
<dbReference type="NCBIfam" id="TIGR03594">
    <property type="entry name" value="GTPase_EngA"/>
    <property type="match status" value="1"/>
</dbReference>
<keyword evidence="5" id="KW-0547">Nucleotide-binding</keyword>
<dbReference type="GO" id="GO:0043022">
    <property type="term" value="F:ribosome binding"/>
    <property type="evidence" value="ECO:0007669"/>
    <property type="project" value="TreeGrafter"/>
</dbReference>
<dbReference type="Gene3D" id="3.30.300.20">
    <property type="match status" value="1"/>
</dbReference>
<dbReference type="InterPro" id="IPR031166">
    <property type="entry name" value="G_ENGA"/>
</dbReference>
<evidence type="ECO:0000256" key="3">
    <source>
        <dbReference type="ARBA" id="ARBA00022517"/>
    </source>
</evidence>
<evidence type="ECO:0000256" key="4">
    <source>
        <dbReference type="ARBA" id="ARBA00022737"/>
    </source>
</evidence>
<dbReference type="InterPro" id="IPR032859">
    <property type="entry name" value="KH_dom-like"/>
</dbReference>
<evidence type="ECO:0000256" key="7">
    <source>
        <dbReference type="ARBA" id="ARBA00032345"/>
    </source>
</evidence>
<dbReference type="GO" id="GO:0005525">
    <property type="term" value="F:GTP binding"/>
    <property type="evidence" value="ECO:0007669"/>
    <property type="project" value="UniProtKB-KW"/>
</dbReference>
<gene>
    <name evidence="9" type="ORF">METZ01_LOCUS158534</name>
</gene>
<dbReference type="Gene3D" id="3.40.50.300">
    <property type="entry name" value="P-loop containing nucleotide triphosphate hydrolases"/>
    <property type="match status" value="2"/>
</dbReference>
<dbReference type="CDD" id="cd01895">
    <property type="entry name" value="EngA2"/>
    <property type="match status" value="1"/>
</dbReference>
<organism evidence="9">
    <name type="scientific">marine metagenome</name>
    <dbReference type="NCBI Taxonomy" id="408172"/>
    <lineage>
        <taxon>unclassified sequences</taxon>
        <taxon>metagenomes</taxon>
        <taxon>ecological metagenomes</taxon>
    </lineage>
</organism>
<sequence length="323" mass="35791">PVIVVANKVDDRVHEASIWELMSLGLGDPAPVSALHGRGAGDLLDRLVDALPEEVVEAVEPEVEEGDRVVGVALVGRPNVGKSTLFNRLIGEDRAIVHDRPGTTRDTVDTMVETDHGPVRFIDTAGMRRKARIDEQTEYYSLVRALKAVDTADVALLIIDATQGVTHQDQRLAERVDAAGCPIVVLLNKWDLCDAEVREDVTGQVGDRLHFVGAAPVIFISALSGKNVYRLWPALEDTINDYRTRIPTRRVNDVIRLAQAAHPAPAGVRILYATQGATDPPTFTLFANREVPRTWLRYLERRLREDLDLGSTPIKLRVRRRSE</sequence>
<dbReference type="InterPro" id="IPR006073">
    <property type="entry name" value="GTP-bd"/>
</dbReference>
<dbReference type="InterPro" id="IPR027417">
    <property type="entry name" value="P-loop_NTPase"/>
</dbReference>
<evidence type="ECO:0000256" key="1">
    <source>
        <dbReference type="ARBA" id="ARBA00008279"/>
    </source>
</evidence>
<keyword evidence="6" id="KW-0342">GTP-binding</keyword>
<dbReference type="InterPro" id="IPR005225">
    <property type="entry name" value="Small_GTP-bd"/>
</dbReference>
<dbReference type="AlphaFoldDB" id="A0A382AVT2"/>
<dbReference type="EMBL" id="UINC01027072">
    <property type="protein sequence ID" value="SVB05680.1"/>
    <property type="molecule type" value="Genomic_DNA"/>
</dbReference>
<name>A0A382AVT2_9ZZZZ</name>
<dbReference type="PROSITE" id="PS51712">
    <property type="entry name" value="G_ENGA"/>
    <property type="match status" value="1"/>
</dbReference>
<keyword evidence="4" id="KW-0677">Repeat</keyword>
<keyword evidence="3" id="KW-0690">Ribosome biogenesis</keyword>
<protein>
    <recommendedName>
        <fullName evidence="2">GTPase Der</fullName>
    </recommendedName>
    <alternativeName>
        <fullName evidence="7">GTP-binding protein EngA</fullName>
    </alternativeName>
</protein>
<evidence type="ECO:0000256" key="5">
    <source>
        <dbReference type="ARBA" id="ARBA00022741"/>
    </source>
</evidence>
<feature type="domain" description="EngA-type G" evidence="8">
    <location>
        <begin position="70"/>
        <end position="243"/>
    </location>
</feature>
<reference evidence="9" key="1">
    <citation type="submission" date="2018-05" db="EMBL/GenBank/DDBJ databases">
        <authorList>
            <person name="Lanie J.A."/>
            <person name="Ng W.-L."/>
            <person name="Kazmierczak K.M."/>
            <person name="Andrzejewski T.M."/>
            <person name="Davidsen T.M."/>
            <person name="Wayne K.J."/>
            <person name="Tettelin H."/>
            <person name="Glass J.I."/>
            <person name="Rusch D."/>
            <person name="Podicherti R."/>
            <person name="Tsui H.-C.T."/>
            <person name="Winkler M.E."/>
        </authorList>
    </citation>
    <scope>NUCLEOTIDE SEQUENCE</scope>
</reference>
<dbReference type="InterPro" id="IPR016484">
    <property type="entry name" value="GTPase_Der"/>
</dbReference>
<evidence type="ECO:0000259" key="8">
    <source>
        <dbReference type="PROSITE" id="PS51712"/>
    </source>
</evidence>